<dbReference type="CDD" id="cd02440">
    <property type="entry name" value="AdoMet_MTases"/>
    <property type="match status" value="1"/>
</dbReference>
<evidence type="ECO:0000313" key="2">
    <source>
        <dbReference type="EMBL" id="MBB4285941.1"/>
    </source>
</evidence>
<proteinExistence type="predicted"/>
<dbReference type="AlphaFoldDB" id="A0A7W6RZI7"/>
<dbReference type="Pfam" id="PF13649">
    <property type="entry name" value="Methyltransf_25"/>
    <property type="match status" value="1"/>
</dbReference>
<dbReference type="Proteomes" id="UP000555728">
    <property type="component" value="Unassembled WGS sequence"/>
</dbReference>
<evidence type="ECO:0000259" key="1">
    <source>
        <dbReference type="Pfam" id="PF13649"/>
    </source>
</evidence>
<dbReference type="EMBL" id="JACIGI010000011">
    <property type="protein sequence ID" value="MBB4285941.1"/>
    <property type="molecule type" value="Genomic_DNA"/>
</dbReference>
<keyword evidence="3" id="KW-1185">Reference proteome</keyword>
<comment type="caution">
    <text evidence="2">The sequence shown here is derived from an EMBL/GenBank/DDBJ whole genome shotgun (WGS) entry which is preliminary data.</text>
</comment>
<keyword evidence="2" id="KW-0489">Methyltransferase</keyword>
<accession>A0A7W6RZI7</accession>
<dbReference type="PANTHER" id="PTHR43464">
    <property type="entry name" value="METHYLTRANSFERASE"/>
    <property type="match status" value="1"/>
</dbReference>
<dbReference type="InterPro" id="IPR041698">
    <property type="entry name" value="Methyltransf_25"/>
</dbReference>
<protein>
    <submittedName>
        <fullName evidence="2">Putative TPR repeat methyltransferase</fullName>
    </submittedName>
</protein>
<name>A0A7W6RZI7_9PROT</name>
<dbReference type="PANTHER" id="PTHR43464:SF23">
    <property type="entry name" value="JUVENILE HORMONE ACID O-METHYLTRANSFERASE"/>
    <property type="match status" value="1"/>
</dbReference>
<dbReference type="RefSeq" id="WP_184434022.1">
    <property type="nucleotide sequence ID" value="NZ_JACIGI010000011.1"/>
</dbReference>
<dbReference type="Gene3D" id="3.40.50.150">
    <property type="entry name" value="Vaccinia Virus protein VP39"/>
    <property type="match status" value="1"/>
</dbReference>
<evidence type="ECO:0000313" key="3">
    <source>
        <dbReference type="Proteomes" id="UP000555728"/>
    </source>
</evidence>
<feature type="domain" description="Methyltransferase" evidence="1">
    <location>
        <begin position="63"/>
        <end position="158"/>
    </location>
</feature>
<gene>
    <name evidence="2" type="ORF">GGD88_001664</name>
</gene>
<sequence length="214" mass="22334">MTEKKDPVLERAYAVGGPDAVRDLYRDWAADYDHDTVGRLGYVAPRIAVDVFADHLAGREAPIIDVGCGTGLAGVALRTRGFRHVDGLDLSPDMLAEARTKTHAEGPVYDALIEGDLTARLPVDDDAYAGAVSVGTFTHGHVGPAGLGEVLRIVRPGGLVTVTVNDGVYDAEGYDAALAALAAAGRATVVDTRRADYLVKEGIGARVVTLAVAA</sequence>
<dbReference type="GO" id="GO:0032259">
    <property type="term" value="P:methylation"/>
    <property type="evidence" value="ECO:0007669"/>
    <property type="project" value="UniProtKB-KW"/>
</dbReference>
<reference evidence="2 3" key="1">
    <citation type="submission" date="2020-08" db="EMBL/GenBank/DDBJ databases">
        <title>Genome sequencing of Purple Non-Sulfur Bacteria from various extreme environments.</title>
        <authorList>
            <person name="Mayer M."/>
        </authorList>
    </citation>
    <scope>NUCLEOTIDE SEQUENCE [LARGE SCALE GENOMIC DNA]</scope>
    <source>
        <strain evidence="2 3">JA135</strain>
    </source>
</reference>
<keyword evidence="2" id="KW-0808">Transferase</keyword>
<dbReference type="InterPro" id="IPR029063">
    <property type="entry name" value="SAM-dependent_MTases_sf"/>
</dbReference>
<dbReference type="GO" id="GO:0010420">
    <property type="term" value="F:polyprenyldihydroxybenzoate methyltransferase activity"/>
    <property type="evidence" value="ECO:0007669"/>
    <property type="project" value="TreeGrafter"/>
</dbReference>
<organism evidence="2 3">
    <name type="scientific">Roseospira goensis</name>
    <dbReference type="NCBI Taxonomy" id="391922"/>
    <lineage>
        <taxon>Bacteria</taxon>
        <taxon>Pseudomonadati</taxon>
        <taxon>Pseudomonadota</taxon>
        <taxon>Alphaproteobacteria</taxon>
        <taxon>Rhodospirillales</taxon>
        <taxon>Rhodospirillaceae</taxon>
        <taxon>Roseospira</taxon>
    </lineage>
</organism>
<dbReference type="SUPFAM" id="SSF53335">
    <property type="entry name" value="S-adenosyl-L-methionine-dependent methyltransferases"/>
    <property type="match status" value="1"/>
</dbReference>